<dbReference type="InParanoid" id="A0A0C3CNH3"/>
<dbReference type="Proteomes" id="UP000054166">
    <property type="component" value="Unassembled WGS sequence"/>
</dbReference>
<feature type="compositionally biased region" description="Basic and acidic residues" evidence="1">
    <location>
        <begin position="7"/>
        <end position="25"/>
    </location>
</feature>
<protein>
    <submittedName>
        <fullName evidence="2">Uncharacterized protein</fullName>
    </submittedName>
</protein>
<feature type="region of interest" description="Disordered" evidence="1">
    <location>
        <begin position="165"/>
        <end position="186"/>
    </location>
</feature>
<accession>A0A0C3CNH3</accession>
<name>A0A0C3CNH3_PILCF</name>
<keyword evidence="3" id="KW-1185">Reference proteome</keyword>
<evidence type="ECO:0000256" key="1">
    <source>
        <dbReference type="SAM" id="MobiDB-lite"/>
    </source>
</evidence>
<proteinExistence type="predicted"/>
<sequence length="282" mass="32603">MAKPKRKPDGKTSRVLQRDSRETHQVPDNPPQLPIQDSIGNEEPTLPDLRRSSRIQAAASDTLGNGDSSEQVRAEFQITSEDCEGDPQSNREEDTGSIRKSSDLTPVEGLDEHRTTPLVEERSVPDTDTPQDGEAELMKELFERRGLQIKKLERDLYLAAEHLREAQDEDQARTNLRAQSRQSNQYGLTEEDENIIQAMRKLHLPTRGSYEASDEFNARLAAEQKRIRQQEDLRAEVERLRQEQEIYETERKQRGAVVRNREPDRPREDVRPGGEMRRREHY</sequence>
<feature type="compositionally biased region" description="Polar residues" evidence="1">
    <location>
        <begin position="62"/>
        <end position="71"/>
    </location>
</feature>
<feature type="compositionally biased region" description="Basic and acidic residues" evidence="1">
    <location>
        <begin position="89"/>
        <end position="102"/>
    </location>
</feature>
<organism evidence="2 3">
    <name type="scientific">Piloderma croceum (strain F 1598)</name>
    <dbReference type="NCBI Taxonomy" id="765440"/>
    <lineage>
        <taxon>Eukaryota</taxon>
        <taxon>Fungi</taxon>
        <taxon>Dikarya</taxon>
        <taxon>Basidiomycota</taxon>
        <taxon>Agaricomycotina</taxon>
        <taxon>Agaricomycetes</taxon>
        <taxon>Agaricomycetidae</taxon>
        <taxon>Atheliales</taxon>
        <taxon>Atheliaceae</taxon>
        <taxon>Piloderma</taxon>
    </lineage>
</organism>
<evidence type="ECO:0000313" key="2">
    <source>
        <dbReference type="EMBL" id="KIM91272.1"/>
    </source>
</evidence>
<reference evidence="3" key="2">
    <citation type="submission" date="2015-01" db="EMBL/GenBank/DDBJ databases">
        <title>Evolutionary Origins and Diversification of the Mycorrhizal Mutualists.</title>
        <authorList>
            <consortium name="DOE Joint Genome Institute"/>
            <consortium name="Mycorrhizal Genomics Consortium"/>
            <person name="Kohler A."/>
            <person name="Kuo A."/>
            <person name="Nagy L.G."/>
            <person name="Floudas D."/>
            <person name="Copeland A."/>
            <person name="Barry K.W."/>
            <person name="Cichocki N."/>
            <person name="Veneault-Fourrey C."/>
            <person name="LaButti K."/>
            <person name="Lindquist E.A."/>
            <person name="Lipzen A."/>
            <person name="Lundell T."/>
            <person name="Morin E."/>
            <person name="Murat C."/>
            <person name="Riley R."/>
            <person name="Ohm R."/>
            <person name="Sun H."/>
            <person name="Tunlid A."/>
            <person name="Henrissat B."/>
            <person name="Grigoriev I.V."/>
            <person name="Hibbett D.S."/>
            <person name="Martin F."/>
        </authorList>
    </citation>
    <scope>NUCLEOTIDE SEQUENCE [LARGE SCALE GENOMIC DNA]</scope>
    <source>
        <strain evidence="3">F 1598</strain>
    </source>
</reference>
<feature type="region of interest" description="Disordered" evidence="1">
    <location>
        <begin position="245"/>
        <end position="282"/>
    </location>
</feature>
<evidence type="ECO:0000313" key="3">
    <source>
        <dbReference type="Proteomes" id="UP000054166"/>
    </source>
</evidence>
<gene>
    <name evidence="2" type="ORF">PILCRDRAFT_1441</name>
</gene>
<feature type="region of interest" description="Disordered" evidence="1">
    <location>
        <begin position="1"/>
        <end position="135"/>
    </location>
</feature>
<feature type="compositionally biased region" description="Polar residues" evidence="1">
    <location>
        <begin position="173"/>
        <end position="186"/>
    </location>
</feature>
<dbReference type="EMBL" id="KN832972">
    <property type="protein sequence ID" value="KIM91272.1"/>
    <property type="molecule type" value="Genomic_DNA"/>
</dbReference>
<reference evidence="2 3" key="1">
    <citation type="submission" date="2014-04" db="EMBL/GenBank/DDBJ databases">
        <authorList>
            <consortium name="DOE Joint Genome Institute"/>
            <person name="Kuo A."/>
            <person name="Tarkka M."/>
            <person name="Buscot F."/>
            <person name="Kohler A."/>
            <person name="Nagy L.G."/>
            <person name="Floudas D."/>
            <person name="Copeland A."/>
            <person name="Barry K.W."/>
            <person name="Cichocki N."/>
            <person name="Veneault-Fourrey C."/>
            <person name="LaButti K."/>
            <person name="Lindquist E.A."/>
            <person name="Lipzen A."/>
            <person name="Lundell T."/>
            <person name="Morin E."/>
            <person name="Murat C."/>
            <person name="Sun H."/>
            <person name="Tunlid A."/>
            <person name="Henrissat B."/>
            <person name="Grigoriev I.V."/>
            <person name="Hibbett D.S."/>
            <person name="Martin F."/>
            <person name="Nordberg H.P."/>
            <person name="Cantor M.N."/>
            <person name="Hua S.X."/>
        </authorList>
    </citation>
    <scope>NUCLEOTIDE SEQUENCE [LARGE SCALE GENOMIC DNA]</scope>
    <source>
        <strain evidence="2 3">F 1598</strain>
    </source>
</reference>
<dbReference type="HOGENOM" id="CLU_086113_0_0_1"/>
<feature type="compositionally biased region" description="Basic and acidic residues" evidence="1">
    <location>
        <begin position="110"/>
        <end position="125"/>
    </location>
</feature>
<dbReference type="AlphaFoldDB" id="A0A0C3CNH3"/>